<sequence>MRKDGKKARSARAGERQRQTSGQPQCTQRGCQRILLMLGRGGGQRQGVDQPGTTLLAKCSTIAAKIQR</sequence>
<gene>
    <name evidence="2" type="ORF">E2C01_003717</name>
</gene>
<evidence type="ECO:0000313" key="3">
    <source>
        <dbReference type="Proteomes" id="UP000324222"/>
    </source>
</evidence>
<protein>
    <submittedName>
        <fullName evidence="2">Uncharacterized protein</fullName>
    </submittedName>
</protein>
<organism evidence="2 3">
    <name type="scientific">Portunus trituberculatus</name>
    <name type="common">Swimming crab</name>
    <name type="synonym">Neptunus trituberculatus</name>
    <dbReference type="NCBI Taxonomy" id="210409"/>
    <lineage>
        <taxon>Eukaryota</taxon>
        <taxon>Metazoa</taxon>
        <taxon>Ecdysozoa</taxon>
        <taxon>Arthropoda</taxon>
        <taxon>Crustacea</taxon>
        <taxon>Multicrustacea</taxon>
        <taxon>Malacostraca</taxon>
        <taxon>Eumalacostraca</taxon>
        <taxon>Eucarida</taxon>
        <taxon>Decapoda</taxon>
        <taxon>Pleocyemata</taxon>
        <taxon>Brachyura</taxon>
        <taxon>Eubrachyura</taxon>
        <taxon>Portunoidea</taxon>
        <taxon>Portunidae</taxon>
        <taxon>Portuninae</taxon>
        <taxon>Portunus</taxon>
    </lineage>
</organism>
<dbReference type="AlphaFoldDB" id="A0A5B7CQX7"/>
<comment type="caution">
    <text evidence="2">The sequence shown here is derived from an EMBL/GenBank/DDBJ whole genome shotgun (WGS) entry which is preliminary data.</text>
</comment>
<evidence type="ECO:0000256" key="1">
    <source>
        <dbReference type="SAM" id="MobiDB-lite"/>
    </source>
</evidence>
<name>A0A5B7CQX7_PORTR</name>
<evidence type="ECO:0000313" key="2">
    <source>
        <dbReference type="EMBL" id="MPC11064.1"/>
    </source>
</evidence>
<dbReference type="Proteomes" id="UP000324222">
    <property type="component" value="Unassembled WGS sequence"/>
</dbReference>
<keyword evidence="3" id="KW-1185">Reference proteome</keyword>
<feature type="compositionally biased region" description="Basic residues" evidence="1">
    <location>
        <begin position="1"/>
        <end position="10"/>
    </location>
</feature>
<proteinExistence type="predicted"/>
<reference evidence="2 3" key="1">
    <citation type="submission" date="2019-05" db="EMBL/GenBank/DDBJ databases">
        <title>Another draft genome of Portunus trituberculatus and its Hox gene families provides insights of decapod evolution.</title>
        <authorList>
            <person name="Jeong J.-H."/>
            <person name="Song I."/>
            <person name="Kim S."/>
            <person name="Choi T."/>
            <person name="Kim D."/>
            <person name="Ryu S."/>
            <person name="Kim W."/>
        </authorList>
    </citation>
    <scope>NUCLEOTIDE SEQUENCE [LARGE SCALE GENOMIC DNA]</scope>
    <source>
        <tissue evidence="2">Muscle</tissue>
    </source>
</reference>
<dbReference type="EMBL" id="VSRR010000143">
    <property type="protein sequence ID" value="MPC11064.1"/>
    <property type="molecule type" value="Genomic_DNA"/>
</dbReference>
<feature type="region of interest" description="Disordered" evidence="1">
    <location>
        <begin position="1"/>
        <end position="27"/>
    </location>
</feature>
<accession>A0A5B7CQX7</accession>